<accession>A0ABQ7AY97</accession>
<evidence type="ECO:0000313" key="2">
    <source>
        <dbReference type="Proteomes" id="UP000266723"/>
    </source>
</evidence>
<gene>
    <name evidence="1" type="ORF">DY000_02062733</name>
</gene>
<keyword evidence="2" id="KW-1185">Reference proteome</keyword>
<proteinExistence type="predicted"/>
<comment type="caution">
    <text evidence="1">The sequence shown here is derived from an EMBL/GenBank/DDBJ whole genome shotgun (WGS) entry which is preliminary data.</text>
</comment>
<organism evidence="1 2">
    <name type="scientific">Brassica cretica</name>
    <name type="common">Mustard</name>
    <dbReference type="NCBI Taxonomy" id="69181"/>
    <lineage>
        <taxon>Eukaryota</taxon>
        <taxon>Viridiplantae</taxon>
        <taxon>Streptophyta</taxon>
        <taxon>Embryophyta</taxon>
        <taxon>Tracheophyta</taxon>
        <taxon>Spermatophyta</taxon>
        <taxon>Magnoliopsida</taxon>
        <taxon>eudicotyledons</taxon>
        <taxon>Gunneridae</taxon>
        <taxon>Pentapetalae</taxon>
        <taxon>rosids</taxon>
        <taxon>malvids</taxon>
        <taxon>Brassicales</taxon>
        <taxon>Brassicaceae</taxon>
        <taxon>Brassiceae</taxon>
        <taxon>Brassica</taxon>
    </lineage>
</organism>
<reference evidence="1 2" key="1">
    <citation type="journal article" date="2020" name="BMC Genomics">
        <title>Intraspecific diversification of the crop wild relative Brassica cretica Lam. using demographic model selection.</title>
        <authorList>
            <person name="Kioukis A."/>
            <person name="Michalopoulou V.A."/>
            <person name="Briers L."/>
            <person name="Pirintsos S."/>
            <person name="Studholme D.J."/>
            <person name="Pavlidis P."/>
            <person name="Sarris P.F."/>
        </authorList>
    </citation>
    <scope>NUCLEOTIDE SEQUENCE [LARGE SCALE GENOMIC DNA]</scope>
    <source>
        <strain evidence="2">cv. PFS-1207/04</strain>
    </source>
</reference>
<sequence length="351" mass="39617">MKARLISPRLSVSILDDSAASSSLNPSLLLMISPHLSVSILDESEVDLSLSLCLSPRRLRRIVFSQPISPLDDLSSSLRLHPRRLRRIVFSQPISPLDDLSSSLCDAAIKSVSEPKINQVSQTGHLGDASDRGSVQSEYLNNQKKVMDFTSQAIFSASIGADQPHFGPYKSNHEEASTEAICYVNEGLLGVQIKKNQARNPIQSEVLLGLLNFPKLVKPTLFMESSQPIRFGPTQTYFWKPGDTLSQPEDVQDFLQYTSTQWIRRIYSCFNLPYLESLAINLQQLLPKQVVHDFSTYQAIKKIPRKLSYPLKPSRFKKNQVPHLWPSKSHSNGHIPPRSFPLKTKLYFQVY</sequence>
<dbReference type="Proteomes" id="UP000266723">
    <property type="component" value="Unassembled WGS sequence"/>
</dbReference>
<evidence type="ECO:0000313" key="1">
    <source>
        <dbReference type="EMBL" id="KAF3519024.1"/>
    </source>
</evidence>
<name>A0ABQ7AY97_BRACR</name>
<dbReference type="EMBL" id="QGKV02001556">
    <property type="protein sequence ID" value="KAF3519024.1"/>
    <property type="molecule type" value="Genomic_DNA"/>
</dbReference>
<protein>
    <submittedName>
        <fullName evidence="1">Uncharacterized protein</fullName>
    </submittedName>
</protein>